<accession>A0A4V4HIT4</accession>
<evidence type="ECO:0008006" key="4">
    <source>
        <dbReference type="Google" id="ProtNLM"/>
    </source>
</evidence>
<keyword evidence="1" id="KW-0732">Signal</keyword>
<dbReference type="OrthoDB" id="5043642at2759"/>
<sequence length="390" mass="45808">MQISTTNVLLWVLGVALLALRHRYDLTITKILSFFGIRKKQLPNYFEIAGVPPPTPLPDFDIDRAKPRPYRPFRWAYHQNMSLKKMEPDWWIELESTYRERVAQRKGLHEKYGKKIINNLPGSELACRELMEMVVQFICIRYPNQFKFDVDTGVLYNEILKTETDTNSVHPLEVLNTNVPEDFLLTMEDPKTGLYKMVAGVSCSSLGWNVGTKIGKPLQEIHGPVPDYKEKMAFSMDRFFSKMPCDKPIQRGSWGLEIGQPMWLQDDDPHFKLRETQLPDLKVEDIYLRVDWQTLRRLPRSRAIVFNFKALFTPMTEFRNEPYIPQLVLKILKEGKQGLMAYKGTWHIEHKAIPALEEWSKEQVQKGWVPEDWQERTLDEDPYYPGWQSK</sequence>
<name>A0A4V4HIT4_DENBC</name>
<protein>
    <recommendedName>
        <fullName evidence="4">HRQ family protein</fullName>
    </recommendedName>
</protein>
<dbReference type="Pfam" id="PF11927">
    <property type="entry name" value="HODM_asu-like"/>
    <property type="match status" value="1"/>
</dbReference>
<organism evidence="2 3">
    <name type="scientific">Dendrothele bispora (strain CBS 962.96)</name>
    <dbReference type="NCBI Taxonomy" id="1314807"/>
    <lineage>
        <taxon>Eukaryota</taxon>
        <taxon>Fungi</taxon>
        <taxon>Dikarya</taxon>
        <taxon>Basidiomycota</taxon>
        <taxon>Agaricomycotina</taxon>
        <taxon>Agaricomycetes</taxon>
        <taxon>Agaricomycetidae</taxon>
        <taxon>Agaricales</taxon>
        <taxon>Agaricales incertae sedis</taxon>
        <taxon>Dendrothele</taxon>
    </lineage>
</organism>
<proteinExistence type="predicted"/>
<dbReference type="InterPro" id="IPR021848">
    <property type="entry name" value="HODM_asu-like"/>
</dbReference>
<reference evidence="2 3" key="1">
    <citation type="journal article" date="2019" name="Nat. Ecol. Evol.">
        <title>Megaphylogeny resolves global patterns of mushroom evolution.</title>
        <authorList>
            <person name="Varga T."/>
            <person name="Krizsan K."/>
            <person name="Foldi C."/>
            <person name="Dima B."/>
            <person name="Sanchez-Garcia M."/>
            <person name="Sanchez-Ramirez S."/>
            <person name="Szollosi G.J."/>
            <person name="Szarkandi J.G."/>
            <person name="Papp V."/>
            <person name="Albert L."/>
            <person name="Andreopoulos W."/>
            <person name="Angelini C."/>
            <person name="Antonin V."/>
            <person name="Barry K.W."/>
            <person name="Bougher N.L."/>
            <person name="Buchanan P."/>
            <person name="Buyck B."/>
            <person name="Bense V."/>
            <person name="Catcheside P."/>
            <person name="Chovatia M."/>
            <person name="Cooper J."/>
            <person name="Damon W."/>
            <person name="Desjardin D."/>
            <person name="Finy P."/>
            <person name="Geml J."/>
            <person name="Haridas S."/>
            <person name="Hughes K."/>
            <person name="Justo A."/>
            <person name="Karasinski D."/>
            <person name="Kautmanova I."/>
            <person name="Kiss B."/>
            <person name="Kocsube S."/>
            <person name="Kotiranta H."/>
            <person name="LaButti K.M."/>
            <person name="Lechner B.E."/>
            <person name="Liimatainen K."/>
            <person name="Lipzen A."/>
            <person name="Lukacs Z."/>
            <person name="Mihaltcheva S."/>
            <person name="Morgado L.N."/>
            <person name="Niskanen T."/>
            <person name="Noordeloos M.E."/>
            <person name="Ohm R.A."/>
            <person name="Ortiz-Santana B."/>
            <person name="Ovrebo C."/>
            <person name="Racz N."/>
            <person name="Riley R."/>
            <person name="Savchenko A."/>
            <person name="Shiryaev A."/>
            <person name="Soop K."/>
            <person name="Spirin V."/>
            <person name="Szebenyi C."/>
            <person name="Tomsovsky M."/>
            <person name="Tulloss R.E."/>
            <person name="Uehling J."/>
            <person name="Grigoriev I.V."/>
            <person name="Vagvolgyi C."/>
            <person name="Papp T."/>
            <person name="Martin F.M."/>
            <person name="Miettinen O."/>
            <person name="Hibbett D.S."/>
            <person name="Nagy L.G."/>
        </authorList>
    </citation>
    <scope>NUCLEOTIDE SEQUENCE [LARGE SCALE GENOMIC DNA]</scope>
    <source>
        <strain evidence="2 3">CBS 962.96</strain>
    </source>
</reference>
<evidence type="ECO:0000313" key="3">
    <source>
        <dbReference type="Proteomes" id="UP000297245"/>
    </source>
</evidence>
<gene>
    <name evidence="2" type="ORF">K435DRAFT_642217</name>
</gene>
<dbReference type="AlphaFoldDB" id="A0A4V4HIT4"/>
<evidence type="ECO:0000313" key="2">
    <source>
        <dbReference type="EMBL" id="THV07846.1"/>
    </source>
</evidence>
<dbReference type="EMBL" id="ML179036">
    <property type="protein sequence ID" value="THV07846.1"/>
    <property type="molecule type" value="Genomic_DNA"/>
</dbReference>
<dbReference type="Proteomes" id="UP000297245">
    <property type="component" value="Unassembled WGS sequence"/>
</dbReference>
<feature type="signal peptide" evidence="1">
    <location>
        <begin position="1"/>
        <end position="21"/>
    </location>
</feature>
<feature type="chain" id="PRO_5020341589" description="HRQ family protein" evidence="1">
    <location>
        <begin position="22"/>
        <end position="390"/>
    </location>
</feature>
<evidence type="ECO:0000256" key="1">
    <source>
        <dbReference type="SAM" id="SignalP"/>
    </source>
</evidence>
<keyword evidence="3" id="KW-1185">Reference proteome</keyword>